<organism evidence="1">
    <name type="scientific">marine sediment metagenome</name>
    <dbReference type="NCBI Taxonomy" id="412755"/>
    <lineage>
        <taxon>unclassified sequences</taxon>
        <taxon>metagenomes</taxon>
        <taxon>ecological metagenomes</taxon>
    </lineage>
</organism>
<feature type="non-terminal residue" evidence="1">
    <location>
        <position position="262"/>
    </location>
</feature>
<dbReference type="AlphaFoldDB" id="X1GZG4"/>
<reference evidence="1" key="1">
    <citation type="journal article" date="2014" name="Front. Microbiol.">
        <title>High frequency of phylogenetically diverse reductive dehalogenase-homologous genes in deep subseafloor sedimentary metagenomes.</title>
        <authorList>
            <person name="Kawai M."/>
            <person name="Futagami T."/>
            <person name="Toyoda A."/>
            <person name="Takaki Y."/>
            <person name="Nishi S."/>
            <person name="Hori S."/>
            <person name="Arai W."/>
            <person name="Tsubouchi T."/>
            <person name="Morono Y."/>
            <person name="Uchiyama I."/>
            <person name="Ito T."/>
            <person name="Fujiyama A."/>
            <person name="Inagaki F."/>
            <person name="Takami H."/>
        </authorList>
    </citation>
    <scope>NUCLEOTIDE SEQUENCE</scope>
    <source>
        <strain evidence="1">Expedition CK06-06</strain>
    </source>
</reference>
<dbReference type="EMBL" id="BARU01031738">
    <property type="protein sequence ID" value="GAH63316.1"/>
    <property type="molecule type" value="Genomic_DNA"/>
</dbReference>
<comment type="caution">
    <text evidence="1">The sequence shown here is derived from an EMBL/GenBank/DDBJ whole genome shotgun (WGS) entry which is preliminary data.</text>
</comment>
<gene>
    <name evidence="1" type="ORF">S03H2_50158</name>
</gene>
<proteinExistence type="predicted"/>
<feature type="non-terminal residue" evidence="1">
    <location>
        <position position="1"/>
    </location>
</feature>
<name>X1GZG4_9ZZZZ</name>
<sequence length="262" mass="29126">IQNDTLVGQLVHTSGNLVGGVIKISSNTAHDWGSAIEFDGTNFLVVWTDDVNDRDIYGQFISKLGVLVGSNFIIDNSPYLSNNPVSISFDGSRYIVCFPDEVGTTWDIFARFVTTSGDTAERITISDAPGDQIFPFINFDGTNYLITWGDDSTSTMTYLQSKGRFFNTLGVPVDTEFTIFDTLDNKLPIGAPVVFGGYQYLTITTRAIDLQIIEGDVYGAFVPPYTWVEEKPDDRLEIADFSLQQNEPNPFMGQTIIKYQLK</sequence>
<protein>
    <submittedName>
        <fullName evidence="1">Uncharacterized protein</fullName>
    </submittedName>
</protein>
<accession>X1GZG4</accession>
<evidence type="ECO:0000313" key="1">
    <source>
        <dbReference type="EMBL" id="GAH63316.1"/>
    </source>
</evidence>